<proteinExistence type="predicted"/>
<dbReference type="AlphaFoldDB" id="A0A251QWT4"/>
<organism evidence="1 2">
    <name type="scientific">Prunus persica</name>
    <name type="common">Peach</name>
    <name type="synonym">Amygdalus persica</name>
    <dbReference type="NCBI Taxonomy" id="3760"/>
    <lineage>
        <taxon>Eukaryota</taxon>
        <taxon>Viridiplantae</taxon>
        <taxon>Streptophyta</taxon>
        <taxon>Embryophyta</taxon>
        <taxon>Tracheophyta</taxon>
        <taxon>Spermatophyta</taxon>
        <taxon>Magnoliopsida</taxon>
        <taxon>eudicotyledons</taxon>
        <taxon>Gunneridae</taxon>
        <taxon>Pentapetalae</taxon>
        <taxon>rosids</taxon>
        <taxon>fabids</taxon>
        <taxon>Rosales</taxon>
        <taxon>Rosaceae</taxon>
        <taxon>Amygdaloideae</taxon>
        <taxon>Amygdaleae</taxon>
        <taxon>Prunus</taxon>
    </lineage>
</organism>
<protein>
    <submittedName>
        <fullName evidence="1">Uncharacterized protein</fullName>
    </submittedName>
</protein>
<keyword evidence="2" id="KW-1185">Reference proteome</keyword>
<dbReference type="Proteomes" id="UP000006882">
    <property type="component" value="Chromosome G1"/>
</dbReference>
<dbReference type="Gramene" id="ONI28291">
    <property type="protein sequence ID" value="ONI28291"/>
    <property type="gene ID" value="PRUPE_1G135900"/>
</dbReference>
<sequence length="102" mass="11620">MSLAHPTKSSSNLKLSSQLQANHCVFCNTGGRILRKRKIYAVNLQAFKLRSGHMICVCLQTLVFCCPQQFVPVGFLVSRKFLVPMHLLLEEKKNIYLLYVHA</sequence>
<reference evidence="1 2" key="1">
    <citation type="journal article" date="2013" name="Nat. Genet.">
        <title>The high-quality draft genome of peach (Prunus persica) identifies unique patterns of genetic diversity, domestication and genome evolution.</title>
        <authorList>
            <consortium name="International Peach Genome Initiative"/>
            <person name="Verde I."/>
            <person name="Abbott A.G."/>
            <person name="Scalabrin S."/>
            <person name="Jung S."/>
            <person name="Shu S."/>
            <person name="Marroni F."/>
            <person name="Zhebentyayeva T."/>
            <person name="Dettori M.T."/>
            <person name="Grimwood J."/>
            <person name="Cattonaro F."/>
            <person name="Zuccolo A."/>
            <person name="Rossini L."/>
            <person name="Jenkins J."/>
            <person name="Vendramin E."/>
            <person name="Meisel L.A."/>
            <person name="Decroocq V."/>
            <person name="Sosinski B."/>
            <person name="Prochnik S."/>
            <person name="Mitros T."/>
            <person name="Policriti A."/>
            <person name="Cipriani G."/>
            <person name="Dondini L."/>
            <person name="Ficklin S."/>
            <person name="Goodstein D.M."/>
            <person name="Xuan P."/>
            <person name="Del Fabbro C."/>
            <person name="Aramini V."/>
            <person name="Copetti D."/>
            <person name="Gonzalez S."/>
            <person name="Horner D.S."/>
            <person name="Falchi R."/>
            <person name="Lucas S."/>
            <person name="Mica E."/>
            <person name="Maldonado J."/>
            <person name="Lazzari B."/>
            <person name="Bielenberg D."/>
            <person name="Pirona R."/>
            <person name="Miculan M."/>
            <person name="Barakat A."/>
            <person name="Testolin R."/>
            <person name="Stella A."/>
            <person name="Tartarini S."/>
            <person name="Tonutti P."/>
            <person name="Arus P."/>
            <person name="Orellana A."/>
            <person name="Wells C."/>
            <person name="Main D."/>
            <person name="Vizzotto G."/>
            <person name="Silva H."/>
            <person name="Salamini F."/>
            <person name="Schmutz J."/>
            <person name="Morgante M."/>
            <person name="Rokhsar D.S."/>
        </authorList>
    </citation>
    <scope>NUCLEOTIDE SEQUENCE [LARGE SCALE GENOMIC DNA]</scope>
    <source>
        <strain evidence="2">cv. Nemared</strain>
    </source>
</reference>
<evidence type="ECO:0000313" key="1">
    <source>
        <dbReference type="EMBL" id="ONI28291.1"/>
    </source>
</evidence>
<dbReference type="EMBL" id="CM007651">
    <property type="protein sequence ID" value="ONI28291.1"/>
    <property type="molecule type" value="Genomic_DNA"/>
</dbReference>
<evidence type="ECO:0000313" key="2">
    <source>
        <dbReference type="Proteomes" id="UP000006882"/>
    </source>
</evidence>
<name>A0A251QWT4_PRUPE</name>
<gene>
    <name evidence="1" type="ORF">PRUPE_1G135900</name>
</gene>
<accession>A0A251QWT4</accession>